<name>A0A6P3W2U7_CLUHA</name>
<proteinExistence type="inferred from homology"/>
<keyword evidence="2" id="KW-1015">Disulfide bond</keyword>
<dbReference type="GO" id="GO:0038084">
    <property type="term" value="P:vascular endothelial growth factor signaling pathway"/>
    <property type="evidence" value="ECO:0007669"/>
    <property type="project" value="TreeGrafter"/>
</dbReference>
<dbReference type="GO" id="GO:0060754">
    <property type="term" value="P:positive regulation of mast cell chemotaxis"/>
    <property type="evidence" value="ECO:0007669"/>
    <property type="project" value="TreeGrafter"/>
</dbReference>
<dbReference type="SUPFAM" id="SSF57501">
    <property type="entry name" value="Cystine-knot cytokines"/>
    <property type="match status" value="1"/>
</dbReference>
<dbReference type="GO" id="GO:0005615">
    <property type="term" value="C:extracellular space"/>
    <property type="evidence" value="ECO:0007669"/>
    <property type="project" value="TreeGrafter"/>
</dbReference>
<dbReference type="Pfam" id="PF00341">
    <property type="entry name" value="PDGF"/>
    <property type="match status" value="1"/>
</dbReference>
<dbReference type="OrthoDB" id="9981160at2759"/>
<evidence type="ECO:0000313" key="7">
    <source>
        <dbReference type="RefSeq" id="XP_012687947.1"/>
    </source>
</evidence>
<dbReference type="Gene3D" id="2.10.90.10">
    <property type="entry name" value="Cystine-knot cytokines"/>
    <property type="match status" value="1"/>
</dbReference>
<dbReference type="PANTHER" id="PTHR12025:SF3">
    <property type="entry name" value="VASCULAR ENDOTHELIAL GROWTH FACTOR C"/>
    <property type="match status" value="1"/>
</dbReference>
<organism evidence="6 7">
    <name type="scientific">Clupea harengus</name>
    <name type="common">Atlantic herring</name>
    <dbReference type="NCBI Taxonomy" id="7950"/>
    <lineage>
        <taxon>Eukaryota</taxon>
        <taxon>Metazoa</taxon>
        <taxon>Chordata</taxon>
        <taxon>Craniata</taxon>
        <taxon>Vertebrata</taxon>
        <taxon>Euteleostomi</taxon>
        <taxon>Actinopterygii</taxon>
        <taxon>Neopterygii</taxon>
        <taxon>Teleostei</taxon>
        <taxon>Clupei</taxon>
        <taxon>Clupeiformes</taxon>
        <taxon>Clupeoidei</taxon>
        <taxon>Clupeidae</taxon>
        <taxon>Clupea</taxon>
    </lineage>
</organism>
<dbReference type="GO" id="GO:0016020">
    <property type="term" value="C:membrane"/>
    <property type="evidence" value="ECO:0007669"/>
    <property type="project" value="InterPro"/>
</dbReference>
<feature type="domain" description="Platelet-derived growth factor (PDGF) family profile" evidence="5">
    <location>
        <begin position="92"/>
        <end position="193"/>
    </location>
</feature>
<dbReference type="GO" id="GO:0050930">
    <property type="term" value="P:induction of positive chemotaxis"/>
    <property type="evidence" value="ECO:0007669"/>
    <property type="project" value="TreeGrafter"/>
</dbReference>
<dbReference type="InterPro" id="IPR023581">
    <property type="entry name" value="PD_growth_factor_CS"/>
</dbReference>
<evidence type="ECO:0000256" key="3">
    <source>
        <dbReference type="RuleBase" id="RU003818"/>
    </source>
</evidence>
<keyword evidence="1 3" id="KW-0339">Growth factor</keyword>
<comment type="similarity">
    <text evidence="3">Belongs to the PDGF/VEGF growth factor family.</text>
</comment>
<dbReference type="AlphaFoldDB" id="A0A6P3W2U7"/>
<evidence type="ECO:0000313" key="6">
    <source>
        <dbReference type="Proteomes" id="UP000515152"/>
    </source>
</evidence>
<dbReference type="GO" id="GO:0001666">
    <property type="term" value="P:response to hypoxia"/>
    <property type="evidence" value="ECO:0007669"/>
    <property type="project" value="TreeGrafter"/>
</dbReference>
<dbReference type="RefSeq" id="XP_012687947.1">
    <property type="nucleotide sequence ID" value="XM_012832493.3"/>
</dbReference>
<dbReference type="PROSITE" id="PS50278">
    <property type="entry name" value="PDGF_2"/>
    <property type="match status" value="1"/>
</dbReference>
<accession>A0A6P3W2U7</accession>
<dbReference type="GeneID" id="105904591"/>
<dbReference type="GO" id="GO:0048010">
    <property type="term" value="P:vascular endothelial growth factor receptor signaling pathway"/>
    <property type="evidence" value="ECO:0007669"/>
    <property type="project" value="TreeGrafter"/>
</dbReference>
<protein>
    <submittedName>
        <fullName evidence="7">Vascular endothelial growth factor C-like</fullName>
    </submittedName>
</protein>
<dbReference type="CDD" id="cd00135">
    <property type="entry name" value="PDGF"/>
    <property type="match status" value="1"/>
</dbReference>
<feature type="signal peptide" evidence="4">
    <location>
        <begin position="1"/>
        <end position="18"/>
    </location>
</feature>
<dbReference type="InterPro" id="IPR029034">
    <property type="entry name" value="Cystine-knot_cytokine"/>
</dbReference>
<dbReference type="PANTHER" id="PTHR12025">
    <property type="entry name" value="VASCULAR ENDOTHELIAL GROWTH FACTOR"/>
    <property type="match status" value="1"/>
</dbReference>
<dbReference type="GO" id="GO:0042056">
    <property type="term" value="F:chemoattractant activity"/>
    <property type="evidence" value="ECO:0007669"/>
    <property type="project" value="TreeGrafter"/>
</dbReference>
<dbReference type="GO" id="GO:0002040">
    <property type="term" value="P:sprouting angiogenesis"/>
    <property type="evidence" value="ECO:0007669"/>
    <property type="project" value="TreeGrafter"/>
</dbReference>
<gene>
    <name evidence="7" type="primary">LOC105904591</name>
</gene>
<dbReference type="GO" id="GO:0008083">
    <property type="term" value="F:growth factor activity"/>
    <property type="evidence" value="ECO:0007669"/>
    <property type="project" value="UniProtKB-KW"/>
</dbReference>
<evidence type="ECO:0000259" key="5">
    <source>
        <dbReference type="PROSITE" id="PS50278"/>
    </source>
</evidence>
<feature type="chain" id="PRO_5028184797" evidence="4">
    <location>
        <begin position="19"/>
        <end position="393"/>
    </location>
</feature>
<keyword evidence="6" id="KW-1185">Reference proteome</keyword>
<keyword evidence="4" id="KW-0732">Signal</keyword>
<evidence type="ECO:0000256" key="1">
    <source>
        <dbReference type="ARBA" id="ARBA00023030"/>
    </source>
</evidence>
<dbReference type="InterPro" id="IPR000072">
    <property type="entry name" value="PDGF/VEGF_dom"/>
</dbReference>
<reference evidence="7" key="1">
    <citation type="submission" date="2025-08" db="UniProtKB">
        <authorList>
            <consortium name="RefSeq"/>
        </authorList>
    </citation>
    <scope>IDENTIFICATION</scope>
</reference>
<evidence type="ECO:0000256" key="4">
    <source>
        <dbReference type="SAM" id="SignalP"/>
    </source>
</evidence>
<dbReference type="KEGG" id="char:105904591"/>
<dbReference type="PROSITE" id="PS00249">
    <property type="entry name" value="PDGF_1"/>
    <property type="match status" value="1"/>
</dbReference>
<dbReference type="SMART" id="SM00141">
    <property type="entry name" value="PDGF"/>
    <property type="match status" value="1"/>
</dbReference>
<dbReference type="GO" id="GO:0045766">
    <property type="term" value="P:positive regulation of angiogenesis"/>
    <property type="evidence" value="ECO:0007669"/>
    <property type="project" value="TreeGrafter"/>
</dbReference>
<evidence type="ECO:0000256" key="2">
    <source>
        <dbReference type="ARBA" id="ARBA00023157"/>
    </source>
</evidence>
<dbReference type="GO" id="GO:0043185">
    <property type="term" value="F:vascular endothelial growth factor receptor 3 binding"/>
    <property type="evidence" value="ECO:0007669"/>
    <property type="project" value="TreeGrafter"/>
</dbReference>
<sequence length="393" mass="44329">MWMLFLFIRILSITCVCGYEYEDYYPGKEEAEVTVVEDTTLGVSSLDELLELLFPAYGLMQRCLRKRSERTESPQHADEDMWSTPRQLALFKADGTFEVILEEIQRTICRPREVCLEVSKEFPDSTSRFYLPRCVAVHRCGGCCSSEAYHCTNTSYTMVNKTLMEVSPPRMERSVVMVSVVNHTSCECQSKRPRHSIIRRSLDEPTSLCPPPDGSCGAGFAWDELGCQCVSSAFLSLSEQELEPGDSALLALCGPNKLLDKDSCDCVCQNGLTAASCGPGWRLDEDSCECMCEAPPGAQSCPQNRRWDPELCGCECQDQCPPSQPLDPETCLCQCRESEQTCLLQGKKFKSDNCSCYRLPCKDPHKKCQSSYYYSHFVCQCIPNFLRLNWELP</sequence>
<dbReference type="GO" id="GO:0001938">
    <property type="term" value="P:positive regulation of endothelial cell proliferation"/>
    <property type="evidence" value="ECO:0007669"/>
    <property type="project" value="TreeGrafter"/>
</dbReference>
<dbReference type="InterPro" id="IPR050507">
    <property type="entry name" value="PDGF/VEGF_growth_factor"/>
</dbReference>
<dbReference type="Proteomes" id="UP000515152">
    <property type="component" value="Chromosome 8"/>
</dbReference>